<evidence type="ECO:0000313" key="8">
    <source>
        <dbReference type="EMBL" id="AZQ74463.1"/>
    </source>
</evidence>
<dbReference type="InterPro" id="IPR000943">
    <property type="entry name" value="RNA_pol_sigma70"/>
</dbReference>
<organism evidence="8 9">
    <name type="scientific">Streptomyces luteoverticillatus</name>
    <name type="common">Streptoverticillium luteoverticillatus</name>
    <dbReference type="NCBI Taxonomy" id="66425"/>
    <lineage>
        <taxon>Bacteria</taxon>
        <taxon>Bacillati</taxon>
        <taxon>Actinomycetota</taxon>
        <taxon>Actinomycetes</taxon>
        <taxon>Kitasatosporales</taxon>
        <taxon>Streptomycetaceae</taxon>
        <taxon>Streptomyces</taxon>
    </lineage>
</organism>
<evidence type="ECO:0000259" key="7">
    <source>
        <dbReference type="Pfam" id="PF04545"/>
    </source>
</evidence>
<dbReference type="Pfam" id="PF04545">
    <property type="entry name" value="Sigma70_r4"/>
    <property type="match status" value="1"/>
</dbReference>
<dbReference type="PRINTS" id="PR00046">
    <property type="entry name" value="SIGMA70FCT"/>
</dbReference>
<sequence length="262" mass="29152">MAETELPPRGRRPDSPGTEEAFRRLATLPAGPERDRLRHDVIAAWLPMAERVSLRFRRCGESPADLRQVAALALVHAVDRYDPGLGYAFESFAIPTISGELKRHVRDHVWSLHIPRRDQELRAAVRAARARLEQRGAGSAVTPAELAAETGLSEEEVRRGLDADGVHQTLSLDHSVAGADDLPLADTLGLADRALDLIVDRQSLRPLLDALPERERYVLYWRFFGNLTQKQIGARLGVSQMQISRILSRTCAQLRRQLLAAA</sequence>
<dbReference type="OrthoDB" id="9804285at2"/>
<evidence type="ECO:0000259" key="5">
    <source>
        <dbReference type="Pfam" id="PF04539"/>
    </source>
</evidence>
<dbReference type="Pfam" id="PF04542">
    <property type="entry name" value="Sigma70_r2"/>
    <property type="match status" value="1"/>
</dbReference>
<feature type="domain" description="RNA polymerase sigma-70 region 4" evidence="7">
    <location>
        <begin position="207"/>
        <end position="255"/>
    </location>
</feature>
<accession>A0A3Q9G3E7</accession>
<keyword evidence="4" id="KW-0804">Transcription</keyword>
<keyword evidence="3" id="KW-0238">DNA-binding</keyword>
<dbReference type="CDD" id="cd06171">
    <property type="entry name" value="Sigma70_r4"/>
    <property type="match status" value="1"/>
</dbReference>
<dbReference type="EMBL" id="CP034587">
    <property type="protein sequence ID" value="AZQ74463.1"/>
    <property type="molecule type" value="Genomic_DNA"/>
</dbReference>
<keyword evidence="2" id="KW-0731">Sigma factor</keyword>
<dbReference type="Gene3D" id="1.10.10.10">
    <property type="entry name" value="Winged helix-like DNA-binding domain superfamily/Winged helix DNA-binding domain"/>
    <property type="match status" value="2"/>
</dbReference>
<dbReference type="RefSeq" id="WP_126916965.1">
    <property type="nucleotide sequence ID" value="NZ_CP034587.1"/>
</dbReference>
<dbReference type="InterPro" id="IPR013324">
    <property type="entry name" value="RNA_pol_sigma_r3/r4-like"/>
</dbReference>
<dbReference type="PANTHER" id="PTHR30385">
    <property type="entry name" value="SIGMA FACTOR F FLAGELLAR"/>
    <property type="match status" value="1"/>
</dbReference>
<dbReference type="Gene3D" id="1.20.120.1810">
    <property type="match status" value="1"/>
</dbReference>
<dbReference type="InterPro" id="IPR007630">
    <property type="entry name" value="RNA_pol_sigma70_r4"/>
</dbReference>
<dbReference type="GO" id="GO:0006352">
    <property type="term" value="P:DNA-templated transcription initiation"/>
    <property type="evidence" value="ECO:0007669"/>
    <property type="project" value="InterPro"/>
</dbReference>
<dbReference type="InterPro" id="IPR014284">
    <property type="entry name" value="RNA_pol_sigma-70_dom"/>
</dbReference>
<dbReference type="InterPro" id="IPR036388">
    <property type="entry name" value="WH-like_DNA-bd_sf"/>
</dbReference>
<name>A0A3Q9G3E7_STRLT</name>
<dbReference type="PANTHER" id="PTHR30385:SF4">
    <property type="entry name" value="RNA POLYMERASE SIGMA-E FACTOR"/>
    <property type="match status" value="1"/>
</dbReference>
<dbReference type="InterPro" id="IPR013325">
    <property type="entry name" value="RNA_pol_sigma_r2"/>
</dbReference>
<dbReference type="InterPro" id="IPR007627">
    <property type="entry name" value="RNA_pol_sigma70_r2"/>
</dbReference>
<dbReference type="SUPFAM" id="SSF88946">
    <property type="entry name" value="Sigma2 domain of RNA polymerase sigma factors"/>
    <property type="match status" value="1"/>
</dbReference>
<feature type="domain" description="RNA polymerase sigma-70 region 2" evidence="6">
    <location>
        <begin position="42"/>
        <end position="110"/>
    </location>
</feature>
<dbReference type="InterPro" id="IPR007624">
    <property type="entry name" value="RNA_pol_sigma70_r3"/>
</dbReference>
<dbReference type="Proteomes" id="UP000267900">
    <property type="component" value="Chromosome"/>
</dbReference>
<evidence type="ECO:0000256" key="3">
    <source>
        <dbReference type="ARBA" id="ARBA00023125"/>
    </source>
</evidence>
<evidence type="ECO:0000313" key="9">
    <source>
        <dbReference type="Proteomes" id="UP000267900"/>
    </source>
</evidence>
<protein>
    <submittedName>
        <fullName evidence="8">Sigma-70 family RNA polymerase sigma factor</fullName>
    </submittedName>
</protein>
<evidence type="ECO:0000256" key="2">
    <source>
        <dbReference type="ARBA" id="ARBA00023082"/>
    </source>
</evidence>
<evidence type="ECO:0000256" key="4">
    <source>
        <dbReference type="ARBA" id="ARBA00023163"/>
    </source>
</evidence>
<keyword evidence="9" id="KW-1185">Reference proteome</keyword>
<feature type="domain" description="RNA polymerase sigma-70 region 3" evidence="5">
    <location>
        <begin position="120"/>
        <end position="187"/>
    </location>
</feature>
<dbReference type="GO" id="GO:0003677">
    <property type="term" value="F:DNA binding"/>
    <property type="evidence" value="ECO:0007669"/>
    <property type="project" value="UniProtKB-KW"/>
</dbReference>
<keyword evidence="1" id="KW-0805">Transcription regulation</keyword>
<evidence type="ECO:0000259" key="6">
    <source>
        <dbReference type="Pfam" id="PF04542"/>
    </source>
</evidence>
<proteinExistence type="predicted"/>
<dbReference type="GO" id="GO:0016987">
    <property type="term" value="F:sigma factor activity"/>
    <property type="evidence" value="ECO:0007669"/>
    <property type="project" value="UniProtKB-KW"/>
</dbReference>
<gene>
    <name evidence="8" type="ORF">EKH77_27530</name>
</gene>
<dbReference type="NCBIfam" id="TIGR02937">
    <property type="entry name" value="sigma70-ECF"/>
    <property type="match status" value="1"/>
</dbReference>
<dbReference type="Pfam" id="PF04539">
    <property type="entry name" value="Sigma70_r3"/>
    <property type="match status" value="1"/>
</dbReference>
<reference evidence="8 9" key="1">
    <citation type="submission" date="2018-12" db="EMBL/GenBank/DDBJ databases">
        <title>The whole draft genome of Streptomyce luteoverticillatus CGMCC 15060.</title>
        <authorList>
            <person name="Feng Z."/>
            <person name="Chen G."/>
            <person name="Zhang J."/>
            <person name="Zhu H."/>
            <person name="Yu X."/>
            <person name="Zhang W."/>
            <person name="Zhang X."/>
        </authorList>
    </citation>
    <scope>NUCLEOTIDE SEQUENCE [LARGE SCALE GENOMIC DNA]</scope>
    <source>
        <strain evidence="8 9">CGMCC 15060</strain>
    </source>
</reference>
<dbReference type="SUPFAM" id="SSF88659">
    <property type="entry name" value="Sigma3 and sigma4 domains of RNA polymerase sigma factors"/>
    <property type="match status" value="2"/>
</dbReference>
<evidence type="ECO:0000256" key="1">
    <source>
        <dbReference type="ARBA" id="ARBA00023015"/>
    </source>
</evidence>
<dbReference type="AlphaFoldDB" id="A0A3Q9G3E7"/>